<name>A0A009HYK3_ACIB9</name>
<dbReference type="EMBL" id="JEWH01000095">
    <property type="protein sequence ID" value="EXB03441.1"/>
    <property type="molecule type" value="Genomic_DNA"/>
</dbReference>
<dbReference type="Proteomes" id="UP000020595">
    <property type="component" value="Unassembled WGS sequence"/>
</dbReference>
<comment type="caution">
    <text evidence="2">The sequence shown here is derived from an EMBL/GenBank/DDBJ whole genome shotgun (WGS) entry which is preliminary data.</text>
</comment>
<protein>
    <submittedName>
        <fullName evidence="2">Uncharacterized protein</fullName>
    </submittedName>
</protein>
<reference evidence="2 3" key="1">
    <citation type="submission" date="2014-02" db="EMBL/GenBank/DDBJ databases">
        <title>Comparative genomics and transcriptomics to identify genetic mechanisms underlying the emergence of carbapenem resistant Acinetobacter baumannii (CRAb).</title>
        <authorList>
            <person name="Harris A.D."/>
            <person name="Johnson K.J."/>
            <person name="George J."/>
            <person name="Shefchek K."/>
            <person name="Daugherty S.C."/>
            <person name="Parankush S."/>
            <person name="Sadzewicz L."/>
            <person name="Tallon L."/>
            <person name="Sengamalay N."/>
            <person name="Hazen T.H."/>
            <person name="Rasko D.A."/>
        </authorList>
    </citation>
    <scope>NUCLEOTIDE SEQUENCE [LARGE SCALE GENOMIC DNA]</scope>
    <source>
        <strain evidence="2 3">1295743</strain>
    </source>
</reference>
<keyword evidence="1" id="KW-0472">Membrane</keyword>
<evidence type="ECO:0000313" key="3">
    <source>
        <dbReference type="Proteomes" id="UP000020595"/>
    </source>
</evidence>
<proteinExistence type="predicted"/>
<keyword evidence="1" id="KW-1133">Transmembrane helix</keyword>
<evidence type="ECO:0000313" key="2">
    <source>
        <dbReference type="EMBL" id="EXB03441.1"/>
    </source>
</evidence>
<gene>
    <name evidence="2" type="ORF">J512_4074</name>
</gene>
<keyword evidence="1" id="KW-0812">Transmembrane</keyword>
<sequence length="42" mass="4397">MVVTLAKHFKDRPDVLFGLIVVGGAITLIWAGKLKGAISFGG</sequence>
<dbReference type="PATRIC" id="fig|1310613.3.peg.3890"/>
<evidence type="ECO:0000256" key="1">
    <source>
        <dbReference type="SAM" id="Phobius"/>
    </source>
</evidence>
<organism evidence="2 3">
    <name type="scientific">Acinetobacter baumannii (strain 1295743)</name>
    <dbReference type="NCBI Taxonomy" id="1310613"/>
    <lineage>
        <taxon>Bacteria</taxon>
        <taxon>Pseudomonadati</taxon>
        <taxon>Pseudomonadota</taxon>
        <taxon>Gammaproteobacteria</taxon>
        <taxon>Moraxellales</taxon>
        <taxon>Moraxellaceae</taxon>
        <taxon>Acinetobacter</taxon>
        <taxon>Acinetobacter calcoaceticus/baumannii complex</taxon>
    </lineage>
</organism>
<dbReference type="AlphaFoldDB" id="A0A009HYK3"/>
<feature type="transmembrane region" description="Helical" evidence="1">
    <location>
        <begin position="15"/>
        <end position="32"/>
    </location>
</feature>
<accession>A0A009HYK3</accession>